<keyword evidence="2" id="KW-1185">Reference proteome</keyword>
<name>A0AAV8RXQ8_ENSVE</name>
<comment type="caution">
    <text evidence="1">The sequence shown here is derived from an EMBL/GenBank/DDBJ whole genome shotgun (WGS) entry which is preliminary data.</text>
</comment>
<dbReference type="Proteomes" id="UP001222027">
    <property type="component" value="Unassembled WGS sequence"/>
</dbReference>
<sequence>MCSLHRGLLALDPLAPRPSLVPWASRAVASWSTVFFDTFHTPSLGLGTSIPAFKRMRLGNFRWFLLGWRWSDARGNRRTRHPPQGFEIHHICHNKRLVNN</sequence>
<protein>
    <recommendedName>
        <fullName evidence="3">Secreted protein</fullName>
    </recommendedName>
</protein>
<accession>A0AAV8RXQ8</accession>
<evidence type="ECO:0000313" key="1">
    <source>
        <dbReference type="EMBL" id="KAJ8511951.1"/>
    </source>
</evidence>
<proteinExistence type="predicted"/>
<reference evidence="1 2" key="1">
    <citation type="submission" date="2022-12" db="EMBL/GenBank/DDBJ databases">
        <title>Chromosome-scale assembly of the Ensete ventricosum genome.</title>
        <authorList>
            <person name="Dussert Y."/>
            <person name="Stocks J."/>
            <person name="Wendawek A."/>
            <person name="Woldeyes F."/>
            <person name="Nichols R.A."/>
            <person name="Borrell J.S."/>
        </authorList>
    </citation>
    <scope>NUCLEOTIDE SEQUENCE [LARGE SCALE GENOMIC DNA]</scope>
    <source>
        <strain evidence="2">cv. Maze</strain>
        <tissue evidence="1">Seeds</tissue>
    </source>
</reference>
<organism evidence="1 2">
    <name type="scientific">Ensete ventricosum</name>
    <name type="common">Abyssinian banana</name>
    <name type="synonym">Musa ensete</name>
    <dbReference type="NCBI Taxonomy" id="4639"/>
    <lineage>
        <taxon>Eukaryota</taxon>
        <taxon>Viridiplantae</taxon>
        <taxon>Streptophyta</taxon>
        <taxon>Embryophyta</taxon>
        <taxon>Tracheophyta</taxon>
        <taxon>Spermatophyta</taxon>
        <taxon>Magnoliopsida</taxon>
        <taxon>Liliopsida</taxon>
        <taxon>Zingiberales</taxon>
        <taxon>Musaceae</taxon>
        <taxon>Ensete</taxon>
    </lineage>
</organism>
<dbReference type="AlphaFoldDB" id="A0AAV8RXQ8"/>
<dbReference type="EMBL" id="JAQQAF010000001">
    <property type="protein sequence ID" value="KAJ8511951.1"/>
    <property type="molecule type" value="Genomic_DNA"/>
</dbReference>
<evidence type="ECO:0008006" key="3">
    <source>
        <dbReference type="Google" id="ProtNLM"/>
    </source>
</evidence>
<evidence type="ECO:0000313" key="2">
    <source>
        <dbReference type="Proteomes" id="UP001222027"/>
    </source>
</evidence>
<gene>
    <name evidence="1" type="ORF">OPV22_002385</name>
</gene>